<protein>
    <recommendedName>
        <fullName evidence="4">YcxB family protein</fullName>
    </recommendedName>
</protein>
<keyword evidence="1" id="KW-0812">Transmembrane</keyword>
<dbReference type="Proteomes" id="UP000095651">
    <property type="component" value="Unassembled WGS sequence"/>
</dbReference>
<dbReference type="RefSeq" id="WP_055657692.1">
    <property type="nucleotide sequence ID" value="NZ_CABIXC010000011.1"/>
</dbReference>
<gene>
    <name evidence="2" type="ORF">ERS852407_03894</name>
</gene>
<feature type="transmembrane region" description="Helical" evidence="1">
    <location>
        <begin position="25"/>
        <end position="44"/>
    </location>
</feature>
<feature type="transmembrane region" description="Helical" evidence="1">
    <location>
        <begin position="50"/>
        <end position="67"/>
    </location>
</feature>
<name>A0A174HRA1_9FIRM</name>
<keyword evidence="1" id="KW-1133">Transmembrane helix</keyword>
<keyword evidence="1" id="KW-0472">Membrane</keyword>
<evidence type="ECO:0000313" key="2">
    <source>
        <dbReference type="EMBL" id="CUO76751.1"/>
    </source>
</evidence>
<sequence>MELFKTSGILDEAVLKELGKKGIPASMNALIIILFIGGIALIFLEKYLLAAVYLFGFLFFLLVRILLKRITVNKNLRNMRELNGTDRYEYITWFDEEGLVGINLTNHAEVKLLYQSLKRVVETEQILAVVTRGSQFQPVFKKDLEQRELKDLLAFLQSRNKKLKIIRMKHKK</sequence>
<proteinExistence type="predicted"/>
<evidence type="ECO:0000256" key="1">
    <source>
        <dbReference type="SAM" id="Phobius"/>
    </source>
</evidence>
<accession>A0A174HRA1</accession>
<dbReference type="EMBL" id="CYZE01000011">
    <property type="protein sequence ID" value="CUO76751.1"/>
    <property type="molecule type" value="Genomic_DNA"/>
</dbReference>
<evidence type="ECO:0008006" key="4">
    <source>
        <dbReference type="Google" id="ProtNLM"/>
    </source>
</evidence>
<dbReference type="AlphaFoldDB" id="A0A174HRA1"/>
<organism evidence="2 3">
    <name type="scientific">Hungatella hathewayi</name>
    <dbReference type="NCBI Taxonomy" id="154046"/>
    <lineage>
        <taxon>Bacteria</taxon>
        <taxon>Bacillati</taxon>
        <taxon>Bacillota</taxon>
        <taxon>Clostridia</taxon>
        <taxon>Lachnospirales</taxon>
        <taxon>Lachnospiraceae</taxon>
        <taxon>Hungatella</taxon>
    </lineage>
</organism>
<reference evidence="2 3" key="1">
    <citation type="submission" date="2015-09" db="EMBL/GenBank/DDBJ databases">
        <authorList>
            <consortium name="Pathogen Informatics"/>
        </authorList>
    </citation>
    <scope>NUCLEOTIDE SEQUENCE [LARGE SCALE GENOMIC DNA]</scope>
    <source>
        <strain evidence="2 3">2789STDY5608850</strain>
    </source>
</reference>
<evidence type="ECO:0000313" key="3">
    <source>
        <dbReference type="Proteomes" id="UP000095651"/>
    </source>
</evidence>